<evidence type="ECO:0000256" key="7">
    <source>
        <dbReference type="PIRSR" id="PIRSR601929-1"/>
    </source>
</evidence>
<evidence type="ECO:0000256" key="3">
    <source>
        <dbReference type="ARBA" id="ARBA00022523"/>
    </source>
</evidence>
<keyword evidence="12" id="KW-1185">Reference proteome</keyword>
<dbReference type="SMART" id="SM00835">
    <property type="entry name" value="Cupin_1"/>
    <property type="match status" value="1"/>
</dbReference>
<comment type="subcellular location">
    <subcellularLocation>
        <location evidence="1 9">Secreted</location>
        <location evidence="1 9">Extracellular space</location>
        <location evidence="1 9">Apoplast</location>
    </subcellularLocation>
</comment>
<evidence type="ECO:0000313" key="11">
    <source>
        <dbReference type="EMBL" id="KAK6929052.1"/>
    </source>
</evidence>
<dbReference type="Proteomes" id="UP001370490">
    <property type="component" value="Unassembled WGS sequence"/>
</dbReference>
<evidence type="ECO:0000256" key="4">
    <source>
        <dbReference type="ARBA" id="ARBA00022525"/>
    </source>
</evidence>
<feature type="binding site" evidence="7">
    <location>
        <position position="22"/>
    </location>
    <ligand>
        <name>oxalate</name>
        <dbReference type="ChEBI" id="CHEBI:30623"/>
    </ligand>
</feature>
<feature type="binding site" evidence="7">
    <location>
        <position position="12"/>
    </location>
    <ligand>
        <name>oxalate</name>
        <dbReference type="ChEBI" id="CHEBI:30623"/>
    </ligand>
</feature>
<comment type="caution">
    <text evidence="11">The sequence shown here is derived from an EMBL/GenBank/DDBJ whole genome shotgun (WGS) entry which is preliminary data.</text>
</comment>
<dbReference type="Pfam" id="PF00190">
    <property type="entry name" value="Cupin_1"/>
    <property type="match status" value="1"/>
</dbReference>
<proteinExistence type="inferred from homology"/>
<name>A0AAN8VKH5_9MAGN</name>
<dbReference type="GO" id="GO:0030145">
    <property type="term" value="F:manganese ion binding"/>
    <property type="evidence" value="ECO:0007669"/>
    <property type="project" value="UniProtKB-UniRule"/>
</dbReference>
<sequence>MAVLKFPPGSINPLHIHPRATELLFLHCGTLEVGFVDTKNGLFNKTLKPGDMLVFPKGIVHCQYNRNHKDQAMAISSFGSASTGIQFVPMSVFNSGISNNVLAKAFKTDLDTKIRQRLQSLGLEP</sequence>
<evidence type="ECO:0000256" key="9">
    <source>
        <dbReference type="RuleBase" id="RU366015"/>
    </source>
</evidence>
<keyword evidence="3 9" id="KW-0052">Apoplast</keyword>
<evidence type="ECO:0000256" key="6">
    <source>
        <dbReference type="ARBA" id="ARBA00023211"/>
    </source>
</evidence>
<dbReference type="PRINTS" id="PR00325">
    <property type="entry name" value="GERMIN"/>
</dbReference>
<evidence type="ECO:0000259" key="10">
    <source>
        <dbReference type="SMART" id="SM00835"/>
    </source>
</evidence>
<evidence type="ECO:0000256" key="1">
    <source>
        <dbReference type="ARBA" id="ARBA00004271"/>
    </source>
</evidence>
<feature type="binding site" evidence="8">
    <location>
        <position position="22"/>
    </location>
    <ligand>
        <name>Mn(2+)</name>
        <dbReference type="ChEBI" id="CHEBI:29035"/>
    </ligand>
</feature>
<keyword evidence="5 7" id="KW-0479">Metal-binding</keyword>
<dbReference type="InterPro" id="IPR014710">
    <property type="entry name" value="RmlC-like_jellyroll"/>
</dbReference>
<comment type="similarity">
    <text evidence="2 9">Belongs to the germin family.</text>
</comment>
<evidence type="ECO:0000313" key="12">
    <source>
        <dbReference type="Proteomes" id="UP001370490"/>
    </source>
</evidence>
<dbReference type="AlphaFoldDB" id="A0AAN8VKH5"/>
<feature type="binding site" evidence="7">
    <location>
        <position position="17"/>
    </location>
    <ligand>
        <name>oxalate</name>
        <dbReference type="ChEBI" id="CHEBI:30623"/>
    </ligand>
</feature>
<gene>
    <name evidence="11" type="ORF">RJ641_005257</name>
</gene>
<feature type="binding site" evidence="8">
    <location>
        <position position="61"/>
    </location>
    <ligand>
        <name>Mn(2+)</name>
        <dbReference type="ChEBI" id="CHEBI:29035"/>
    </ligand>
</feature>
<accession>A0AAN8VKH5</accession>
<feature type="binding site" evidence="8">
    <location>
        <position position="15"/>
    </location>
    <ligand>
        <name>Mn(2+)</name>
        <dbReference type="ChEBI" id="CHEBI:29035"/>
    </ligand>
</feature>
<evidence type="ECO:0000256" key="5">
    <source>
        <dbReference type="ARBA" id="ARBA00022723"/>
    </source>
</evidence>
<protein>
    <recommendedName>
        <fullName evidence="9">Germin-like protein</fullName>
    </recommendedName>
</protein>
<evidence type="ECO:0000256" key="8">
    <source>
        <dbReference type="PIRSR" id="PIRSR601929-2"/>
    </source>
</evidence>
<keyword evidence="6 7" id="KW-0464">Manganese</keyword>
<keyword evidence="4 9" id="KW-0964">Secreted</keyword>
<dbReference type="InterPro" id="IPR001929">
    <property type="entry name" value="Germin"/>
</dbReference>
<dbReference type="InterPro" id="IPR011051">
    <property type="entry name" value="RmlC_Cupin_sf"/>
</dbReference>
<feature type="domain" description="Cupin type-1" evidence="10">
    <location>
        <begin position="1"/>
        <end position="114"/>
    </location>
</feature>
<dbReference type="InterPro" id="IPR006045">
    <property type="entry name" value="Cupin_1"/>
</dbReference>
<reference evidence="11 12" key="1">
    <citation type="submission" date="2023-12" db="EMBL/GenBank/DDBJ databases">
        <title>A high-quality genome assembly for Dillenia turbinata (Dilleniales).</title>
        <authorList>
            <person name="Chanderbali A."/>
        </authorList>
    </citation>
    <scope>NUCLEOTIDE SEQUENCE [LARGE SCALE GENOMIC DNA]</scope>
    <source>
        <strain evidence="11">LSX21</strain>
        <tissue evidence="11">Leaf</tissue>
    </source>
</reference>
<organism evidence="11 12">
    <name type="scientific">Dillenia turbinata</name>
    <dbReference type="NCBI Taxonomy" id="194707"/>
    <lineage>
        <taxon>Eukaryota</taxon>
        <taxon>Viridiplantae</taxon>
        <taxon>Streptophyta</taxon>
        <taxon>Embryophyta</taxon>
        <taxon>Tracheophyta</taxon>
        <taxon>Spermatophyta</taxon>
        <taxon>Magnoliopsida</taxon>
        <taxon>eudicotyledons</taxon>
        <taxon>Gunneridae</taxon>
        <taxon>Pentapetalae</taxon>
        <taxon>Dilleniales</taxon>
        <taxon>Dilleniaceae</taxon>
        <taxon>Dillenia</taxon>
    </lineage>
</organism>
<dbReference type="SUPFAM" id="SSF51182">
    <property type="entry name" value="RmlC-like cupins"/>
    <property type="match status" value="1"/>
</dbReference>
<dbReference type="Gene3D" id="2.60.120.10">
    <property type="entry name" value="Jelly Rolls"/>
    <property type="match status" value="1"/>
</dbReference>
<feature type="binding site" evidence="8">
    <location>
        <position position="17"/>
    </location>
    <ligand>
        <name>Mn(2+)</name>
        <dbReference type="ChEBI" id="CHEBI:29035"/>
    </ligand>
</feature>
<dbReference type="PANTHER" id="PTHR31238">
    <property type="entry name" value="GERMIN-LIKE PROTEIN SUBFAMILY 3 MEMBER 3"/>
    <property type="match status" value="1"/>
</dbReference>
<dbReference type="EMBL" id="JBAMMX010000013">
    <property type="protein sequence ID" value="KAK6929052.1"/>
    <property type="molecule type" value="Genomic_DNA"/>
</dbReference>
<evidence type="ECO:0000256" key="2">
    <source>
        <dbReference type="ARBA" id="ARBA00007456"/>
    </source>
</evidence>
<dbReference type="GO" id="GO:0048046">
    <property type="term" value="C:apoplast"/>
    <property type="evidence" value="ECO:0007669"/>
    <property type="project" value="UniProtKB-SubCell"/>
</dbReference>
<dbReference type="CDD" id="cd02241">
    <property type="entry name" value="cupin_OxOx"/>
    <property type="match status" value="1"/>
</dbReference>